<evidence type="ECO:0000313" key="3">
    <source>
        <dbReference type="Proteomes" id="UP000036313"/>
    </source>
</evidence>
<protein>
    <recommendedName>
        <fullName evidence="1">Glyoxalase-like domain-containing protein</fullName>
    </recommendedName>
</protein>
<dbReference type="Proteomes" id="UP000036313">
    <property type="component" value="Unassembled WGS sequence"/>
</dbReference>
<dbReference type="InterPro" id="IPR029068">
    <property type="entry name" value="Glyas_Bleomycin-R_OHBP_Dase"/>
</dbReference>
<dbReference type="PANTHER" id="PTHR35908:SF1">
    <property type="entry name" value="CONSERVED PROTEIN"/>
    <property type="match status" value="1"/>
</dbReference>
<dbReference type="PATRIC" id="fig|1807.14.peg.1190"/>
<dbReference type="RefSeq" id="WP_053079306.1">
    <property type="nucleotide sequence ID" value="NZ_JYNU01000006.1"/>
</dbReference>
<gene>
    <name evidence="2" type="ORF">MOBUDSM44075_01184</name>
</gene>
<dbReference type="Gene3D" id="3.10.180.10">
    <property type="entry name" value="2,3-Dihydroxybiphenyl 1,2-Dioxygenase, domain 1"/>
    <property type="match status" value="2"/>
</dbReference>
<dbReference type="SUPFAM" id="SSF54593">
    <property type="entry name" value="Glyoxalase/Bleomycin resistance protein/Dihydroxybiphenyl dioxygenase"/>
    <property type="match status" value="1"/>
</dbReference>
<dbReference type="PANTHER" id="PTHR35908">
    <property type="entry name" value="HYPOTHETICAL FUSION PROTEIN"/>
    <property type="match status" value="1"/>
</dbReference>
<dbReference type="EMBL" id="JYNU01000006">
    <property type="protein sequence ID" value="KMO80050.1"/>
    <property type="molecule type" value="Genomic_DNA"/>
</dbReference>
<proteinExistence type="predicted"/>
<dbReference type="Pfam" id="PF18029">
    <property type="entry name" value="Glyoxalase_6"/>
    <property type="match status" value="1"/>
</dbReference>
<comment type="caution">
    <text evidence="2">The sequence shown here is derived from an EMBL/GenBank/DDBJ whole genome shotgun (WGS) entry which is preliminary data.</text>
</comment>
<sequence>MGANRIAVVVESRDPLRLGDFWARMVERRLTVDSTAGGCAMDIGRNTDVRFVPAVQSHSGANRQHIDLASDSPEHQAALIERALDLGALDADVGQGNVPWRVMADPEGNEFCILEPRREYRQSGSLAAVVTHAGDPLTVGRFWSALVGAPLIRKHPEYTSVRYGGTADPAREFVRHPNPPEGRGRLHLQLLARDGFVPRTVVPDALRPCPVCGEPSAALTDPEHTHLCVSVGCSPAENR</sequence>
<name>A0A0J6WA61_9MYCO</name>
<reference evidence="2 3" key="1">
    <citation type="journal article" date="2015" name="Genome Biol. Evol.">
        <title>Characterization of Three Mycobacterium spp. with Potential Use in Bioremediation by Genome Sequencing and Comparative Genomics.</title>
        <authorList>
            <person name="Das S."/>
            <person name="Pettersson B.M."/>
            <person name="Behra P.R."/>
            <person name="Ramesh M."/>
            <person name="Dasgupta S."/>
            <person name="Bhattacharya A."/>
            <person name="Kirsebom L.A."/>
        </authorList>
    </citation>
    <scope>NUCLEOTIDE SEQUENCE [LARGE SCALE GENOMIC DNA]</scope>
    <source>
        <strain evidence="2 3">DSM 44075</strain>
    </source>
</reference>
<accession>A0A0J6WA61</accession>
<evidence type="ECO:0000313" key="2">
    <source>
        <dbReference type="EMBL" id="KMO80050.1"/>
    </source>
</evidence>
<dbReference type="AlphaFoldDB" id="A0A0J6WA61"/>
<organism evidence="2 3">
    <name type="scientific">Mycolicibacterium obuense</name>
    <dbReference type="NCBI Taxonomy" id="1807"/>
    <lineage>
        <taxon>Bacteria</taxon>
        <taxon>Bacillati</taxon>
        <taxon>Actinomycetota</taxon>
        <taxon>Actinomycetes</taxon>
        <taxon>Mycobacteriales</taxon>
        <taxon>Mycobacteriaceae</taxon>
        <taxon>Mycolicibacterium</taxon>
    </lineage>
</organism>
<dbReference type="InterPro" id="IPR041581">
    <property type="entry name" value="Glyoxalase_6"/>
</dbReference>
<evidence type="ECO:0000259" key="1">
    <source>
        <dbReference type="Pfam" id="PF18029"/>
    </source>
</evidence>
<feature type="domain" description="Glyoxalase-like" evidence="1">
    <location>
        <begin position="8"/>
        <end position="114"/>
    </location>
</feature>